<comment type="similarity">
    <text evidence="3">Belongs to the RxLR effector family.</text>
</comment>
<evidence type="ECO:0000256" key="6">
    <source>
        <dbReference type="ARBA" id="ARBA00023026"/>
    </source>
</evidence>
<gene>
    <name evidence="10" type="ORF">PHMEG_00018139</name>
</gene>
<evidence type="ECO:0000256" key="4">
    <source>
        <dbReference type="ARBA" id="ARBA00022525"/>
    </source>
</evidence>
<feature type="domain" description="RxLR effector PexRD54 WY" evidence="9">
    <location>
        <begin position="262"/>
        <end position="297"/>
    </location>
</feature>
<keyword evidence="4" id="KW-0964">Secreted</keyword>
<name>A0A225VW27_9STRA</name>
<evidence type="ECO:0000313" key="10">
    <source>
        <dbReference type="EMBL" id="OWZ09199.1"/>
    </source>
</evidence>
<dbReference type="InterPro" id="IPR054463">
    <property type="entry name" value="PexRD54_WY"/>
</dbReference>
<feature type="region of interest" description="Disordered" evidence="7">
    <location>
        <begin position="43"/>
        <end position="76"/>
    </location>
</feature>
<feature type="signal peptide" evidence="8">
    <location>
        <begin position="1"/>
        <end position="20"/>
    </location>
</feature>
<dbReference type="GO" id="GO:0043657">
    <property type="term" value="C:host cell"/>
    <property type="evidence" value="ECO:0007669"/>
    <property type="project" value="UniProtKB-SubCell"/>
</dbReference>
<feature type="domain" description="RxLR effector PexRD54 WY" evidence="9">
    <location>
        <begin position="82"/>
        <end position="120"/>
    </location>
</feature>
<evidence type="ECO:0000259" key="9">
    <source>
        <dbReference type="Pfam" id="PF22748"/>
    </source>
</evidence>
<comment type="subcellular location">
    <subcellularLocation>
        <location evidence="1">Host cell</location>
    </subcellularLocation>
    <subcellularLocation>
        <location evidence="2">Secreted</location>
    </subcellularLocation>
</comment>
<keyword evidence="6" id="KW-0843">Virulence</keyword>
<evidence type="ECO:0000256" key="7">
    <source>
        <dbReference type="SAM" id="MobiDB-lite"/>
    </source>
</evidence>
<dbReference type="GO" id="GO:0005576">
    <property type="term" value="C:extracellular region"/>
    <property type="evidence" value="ECO:0007669"/>
    <property type="project" value="UniProtKB-SubCell"/>
</dbReference>
<evidence type="ECO:0000256" key="5">
    <source>
        <dbReference type="ARBA" id="ARBA00022729"/>
    </source>
</evidence>
<protein>
    <submittedName>
        <fullName evidence="10">RxLR effector protein</fullName>
    </submittedName>
</protein>
<proteinExistence type="inferred from homology"/>
<dbReference type="OrthoDB" id="126945at2759"/>
<dbReference type="Pfam" id="PF22748">
    <property type="entry name" value="PexRD54_WY"/>
    <property type="match status" value="3"/>
</dbReference>
<dbReference type="EMBL" id="NBNE01002878">
    <property type="protein sequence ID" value="OWZ09199.1"/>
    <property type="molecule type" value="Genomic_DNA"/>
</dbReference>
<evidence type="ECO:0000256" key="3">
    <source>
        <dbReference type="ARBA" id="ARBA00010400"/>
    </source>
</evidence>
<feature type="chain" id="PRO_5012352797" evidence="8">
    <location>
        <begin position="21"/>
        <end position="298"/>
    </location>
</feature>
<sequence>MRSQVFAVLFAIANVSTVFSNLVETQSTDKCNSSTDRVLRRNKSEINRDFAQNAESSEVEERGVSTPAMGMSTSPLKSTNEIDNWLSKKAPTDDVFKLLKLDQAADDLLANPKLSTWIDYMKRFNEKNPTKTSVIATLTAHYGDDGVAKIIELSKQVKATAPLARRLQNELIHRWLGAGKSPDDVFTLLTLDKAGSDLFKQPQVVTWAKYLDKFNQENQASKTTLFSFLKLRYKDETMLVQMLVAAEKVSTTKSIAERVQAEQTRQWLWMEKKPADVFKLLKLDEVGFTLLKEPLFVA</sequence>
<keyword evidence="11" id="KW-1185">Reference proteome</keyword>
<dbReference type="AlphaFoldDB" id="A0A225VW27"/>
<evidence type="ECO:0000256" key="1">
    <source>
        <dbReference type="ARBA" id="ARBA00004340"/>
    </source>
</evidence>
<accession>A0A225VW27</accession>
<feature type="non-terminal residue" evidence="10">
    <location>
        <position position="298"/>
    </location>
</feature>
<organism evidence="10 11">
    <name type="scientific">Phytophthora megakarya</name>
    <dbReference type="NCBI Taxonomy" id="4795"/>
    <lineage>
        <taxon>Eukaryota</taxon>
        <taxon>Sar</taxon>
        <taxon>Stramenopiles</taxon>
        <taxon>Oomycota</taxon>
        <taxon>Peronosporomycetes</taxon>
        <taxon>Peronosporales</taxon>
        <taxon>Peronosporaceae</taxon>
        <taxon>Phytophthora</taxon>
    </lineage>
</organism>
<feature type="domain" description="RxLR effector PexRD54 WY" evidence="9">
    <location>
        <begin position="171"/>
        <end position="210"/>
    </location>
</feature>
<dbReference type="Proteomes" id="UP000198211">
    <property type="component" value="Unassembled WGS sequence"/>
</dbReference>
<evidence type="ECO:0000313" key="11">
    <source>
        <dbReference type="Proteomes" id="UP000198211"/>
    </source>
</evidence>
<reference evidence="11" key="1">
    <citation type="submission" date="2017-03" db="EMBL/GenBank/DDBJ databases">
        <title>Phytopthora megakarya and P. palmivora, two closely related causual agents of cacao black pod achieved similar genome size and gene model numbers by different mechanisms.</title>
        <authorList>
            <person name="Ali S."/>
            <person name="Shao J."/>
            <person name="Larry D.J."/>
            <person name="Kronmiller B."/>
            <person name="Shen D."/>
            <person name="Strem M.D."/>
            <person name="Melnick R.L."/>
            <person name="Guiltinan M.J."/>
            <person name="Tyler B.M."/>
            <person name="Meinhardt L.W."/>
            <person name="Bailey B.A."/>
        </authorList>
    </citation>
    <scope>NUCLEOTIDE SEQUENCE [LARGE SCALE GENOMIC DNA]</scope>
    <source>
        <strain evidence="11">zdho120</strain>
    </source>
</reference>
<comment type="caution">
    <text evidence="10">The sequence shown here is derived from an EMBL/GenBank/DDBJ whole genome shotgun (WGS) entry which is preliminary data.</text>
</comment>
<evidence type="ECO:0000256" key="8">
    <source>
        <dbReference type="SAM" id="SignalP"/>
    </source>
</evidence>
<keyword evidence="5 8" id="KW-0732">Signal</keyword>
<evidence type="ECO:0000256" key="2">
    <source>
        <dbReference type="ARBA" id="ARBA00004613"/>
    </source>
</evidence>